<dbReference type="STRING" id="41067.A0A2I2FKR5"/>
<evidence type="ECO:0000259" key="8">
    <source>
        <dbReference type="Pfam" id="PF20684"/>
    </source>
</evidence>
<feature type="transmembrane region" description="Helical" evidence="7">
    <location>
        <begin position="168"/>
        <end position="189"/>
    </location>
</feature>
<dbReference type="Proteomes" id="UP000234585">
    <property type="component" value="Unassembled WGS sequence"/>
</dbReference>
<dbReference type="SUPFAM" id="SSF103501">
    <property type="entry name" value="Respiratory nitrate reductase 1 gamma chain"/>
    <property type="match status" value="1"/>
</dbReference>
<evidence type="ECO:0000256" key="1">
    <source>
        <dbReference type="ARBA" id="ARBA00004141"/>
    </source>
</evidence>
<keyword evidence="10" id="KW-1185">Reference proteome</keyword>
<evidence type="ECO:0000313" key="10">
    <source>
        <dbReference type="Proteomes" id="UP000234585"/>
    </source>
</evidence>
<reference evidence="9 10" key="1">
    <citation type="submission" date="2017-12" db="EMBL/GenBank/DDBJ databases">
        <authorList>
            <consortium name="DOE Joint Genome Institute"/>
            <person name="Haridas S."/>
            <person name="Kjaerbolling I."/>
            <person name="Vesth T.C."/>
            <person name="Frisvad J.C."/>
            <person name="Nybo J.L."/>
            <person name="Theobald S."/>
            <person name="Kuo A."/>
            <person name="Bowyer P."/>
            <person name="Matsuda Y."/>
            <person name="Mondo S."/>
            <person name="Lyhne E.K."/>
            <person name="Kogle M.E."/>
            <person name="Clum A."/>
            <person name="Lipzen A."/>
            <person name="Salamov A."/>
            <person name="Ngan C.Y."/>
            <person name="Daum C."/>
            <person name="Chiniquy J."/>
            <person name="Barry K."/>
            <person name="LaButti K."/>
            <person name="Simmons B.A."/>
            <person name="Magnuson J.K."/>
            <person name="Mortensen U.H."/>
            <person name="Larsen T.O."/>
            <person name="Grigoriev I.V."/>
            <person name="Baker S.E."/>
            <person name="Andersen M.R."/>
            <person name="Nordberg H.P."/>
            <person name="Cantor M.N."/>
            <person name="Hua S.X."/>
        </authorList>
    </citation>
    <scope>NUCLEOTIDE SEQUENCE [LARGE SCALE GENOMIC DNA]</scope>
    <source>
        <strain evidence="9 10">CBS 102.13</strain>
    </source>
</reference>
<feature type="domain" description="Rhodopsin" evidence="8">
    <location>
        <begin position="28"/>
        <end position="265"/>
    </location>
</feature>
<dbReference type="InterPro" id="IPR052337">
    <property type="entry name" value="SAT4-like"/>
</dbReference>
<dbReference type="GO" id="GO:0016020">
    <property type="term" value="C:membrane"/>
    <property type="evidence" value="ECO:0007669"/>
    <property type="project" value="UniProtKB-SubCell"/>
</dbReference>
<protein>
    <submittedName>
        <fullName evidence="9">Putative integral membrane protein</fullName>
    </submittedName>
</protein>
<evidence type="ECO:0000256" key="5">
    <source>
        <dbReference type="ARBA" id="ARBA00038359"/>
    </source>
</evidence>
<feature type="transmembrane region" description="Helical" evidence="7">
    <location>
        <begin position="44"/>
        <end position="63"/>
    </location>
</feature>
<evidence type="ECO:0000256" key="4">
    <source>
        <dbReference type="ARBA" id="ARBA00023136"/>
    </source>
</evidence>
<keyword evidence="2 7" id="KW-0812">Transmembrane</keyword>
<organism evidence="9 10">
    <name type="scientific">Aspergillus candidus</name>
    <dbReference type="NCBI Taxonomy" id="41067"/>
    <lineage>
        <taxon>Eukaryota</taxon>
        <taxon>Fungi</taxon>
        <taxon>Dikarya</taxon>
        <taxon>Ascomycota</taxon>
        <taxon>Pezizomycotina</taxon>
        <taxon>Eurotiomycetes</taxon>
        <taxon>Eurotiomycetidae</taxon>
        <taxon>Eurotiales</taxon>
        <taxon>Aspergillaceae</taxon>
        <taxon>Aspergillus</taxon>
        <taxon>Aspergillus subgen. Circumdati</taxon>
    </lineage>
</organism>
<dbReference type="EMBL" id="KZ559121">
    <property type="protein sequence ID" value="PLB41213.1"/>
    <property type="molecule type" value="Genomic_DNA"/>
</dbReference>
<dbReference type="GeneID" id="36523077"/>
<feature type="region of interest" description="Disordered" evidence="6">
    <location>
        <begin position="320"/>
        <end position="384"/>
    </location>
</feature>
<dbReference type="RefSeq" id="XP_024675225.1">
    <property type="nucleotide sequence ID" value="XM_024815917.1"/>
</dbReference>
<feature type="compositionally biased region" description="Polar residues" evidence="6">
    <location>
        <begin position="375"/>
        <end position="384"/>
    </location>
</feature>
<gene>
    <name evidence="9" type="ORF">BDW47DRAFT_122778</name>
</gene>
<evidence type="ECO:0000256" key="2">
    <source>
        <dbReference type="ARBA" id="ARBA00022692"/>
    </source>
</evidence>
<comment type="subcellular location">
    <subcellularLocation>
        <location evidence="1">Membrane</location>
        <topology evidence="1">Multi-pass membrane protein</topology>
    </subcellularLocation>
</comment>
<dbReference type="InterPro" id="IPR049326">
    <property type="entry name" value="Rhodopsin_dom_fungi"/>
</dbReference>
<dbReference type="OrthoDB" id="444631at2759"/>
<evidence type="ECO:0000256" key="7">
    <source>
        <dbReference type="SAM" id="Phobius"/>
    </source>
</evidence>
<proteinExistence type="inferred from homology"/>
<feature type="transmembrane region" description="Helical" evidence="7">
    <location>
        <begin position="122"/>
        <end position="144"/>
    </location>
</feature>
<feature type="transmembrane region" description="Helical" evidence="7">
    <location>
        <begin position="12"/>
        <end position="32"/>
    </location>
</feature>
<accession>A0A2I2FKR5</accession>
<evidence type="ECO:0000256" key="6">
    <source>
        <dbReference type="SAM" id="MobiDB-lite"/>
    </source>
</evidence>
<dbReference type="PANTHER" id="PTHR33048:SF132">
    <property type="entry name" value="MEMBRANE PROTEIN, PUTATIVE (AFU_ORTHOLOGUE AFUA_6G07820)-RELATED"/>
    <property type="match status" value="1"/>
</dbReference>
<dbReference type="PANTHER" id="PTHR33048">
    <property type="entry name" value="PTH11-LIKE INTEGRAL MEMBRANE PROTEIN (AFU_ORTHOLOGUE AFUA_5G11245)"/>
    <property type="match status" value="1"/>
</dbReference>
<name>A0A2I2FKR5_ASPCN</name>
<dbReference type="InterPro" id="IPR036197">
    <property type="entry name" value="NarG-like_sf"/>
</dbReference>
<sequence>MSIGVARGREALVVSAIFTSLSTILTAIRIYTRAFLVRQMGSDDWTIIVSLAFSWGFFGLFVGETKYLMGEHFLLIPTDIYTKQMMCFWASVPIYQASLITTKASILLQYRRVFSTTPRMRFACWCLIGFLAVYGVWVFISAWLNCLPVAKFWDDDIPGYCLNKKALWFSNSAIHIFTDVLLLIYPMPVLRSLQLPKRQKIAIMGVFALGIFVLITSILRLKSLLVISNSSDPTYDNPPAATWSAVECNVAIICACLPATKAFISRLVPRFFSTGGNTYKYQSKNKYLDTHGGGGHRSHNPHASNVQTSIAANNNRPEYHMSTLKGAKDPRTNSVDSKVSSSSGGEDQAQGGEIKVTTMISTQFGSGAPQDGDDNSSVQNLVPK</sequence>
<comment type="similarity">
    <text evidence="5">Belongs to the SAT4 family.</text>
</comment>
<feature type="transmembrane region" description="Helical" evidence="7">
    <location>
        <begin position="201"/>
        <end position="221"/>
    </location>
</feature>
<feature type="compositionally biased region" description="Low complexity" evidence="6">
    <location>
        <begin position="334"/>
        <end position="343"/>
    </location>
</feature>
<dbReference type="AlphaFoldDB" id="A0A2I2FKR5"/>
<dbReference type="Pfam" id="PF20684">
    <property type="entry name" value="Fung_rhodopsin"/>
    <property type="match status" value="1"/>
</dbReference>
<evidence type="ECO:0000313" key="9">
    <source>
        <dbReference type="EMBL" id="PLB41213.1"/>
    </source>
</evidence>
<keyword evidence="4 7" id="KW-0472">Membrane</keyword>
<evidence type="ECO:0000256" key="3">
    <source>
        <dbReference type="ARBA" id="ARBA00022989"/>
    </source>
</evidence>
<keyword evidence="3 7" id="KW-1133">Transmembrane helix</keyword>